<comment type="similarity">
    <text evidence="1">Belongs to the ATP-dependent AMP-binding enzyme family.</text>
</comment>
<dbReference type="GO" id="GO:0016874">
    <property type="term" value="F:ligase activity"/>
    <property type="evidence" value="ECO:0007669"/>
    <property type="project" value="UniProtKB-KW"/>
</dbReference>
<dbReference type="Gene3D" id="3.40.50.980">
    <property type="match status" value="1"/>
</dbReference>
<dbReference type="InterPro" id="IPR000873">
    <property type="entry name" value="AMP-dep_synth/lig_dom"/>
</dbReference>
<dbReference type="FunFam" id="3.30.300.30:FF:000008">
    <property type="entry name" value="2,3-dihydroxybenzoate-AMP ligase"/>
    <property type="match status" value="1"/>
</dbReference>
<protein>
    <submittedName>
        <fullName evidence="6">Probable acyl-activating enzyme 5- peroxisomal</fullName>
    </submittedName>
</protein>
<feature type="domain" description="AMP-dependent synthetase/ligase" evidence="4">
    <location>
        <begin position="84"/>
        <end position="186"/>
    </location>
</feature>
<accession>A0A9N7MT39</accession>
<name>A0A9N7MT39_STRHE</name>
<proteinExistence type="inferred from homology"/>
<comment type="caution">
    <text evidence="6">The sequence shown here is derived from an EMBL/GenBank/DDBJ whole genome shotgun (WGS) entry which is preliminary data.</text>
</comment>
<organism evidence="6 7">
    <name type="scientific">Striga hermonthica</name>
    <name type="common">Purple witchweed</name>
    <name type="synonym">Buchnera hermonthica</name>
    <dbReference type="NCBI Taxonomy" id="68872"/>
    <lineage>
        <taxon>Eukaryota</taxon>
        <taxon>Viridiplantae</taxon>
        <taxon>Streptophyta</taxon>
        <taxon>Embryophyta</taxon>
        <taxon>Tracheophyta</taxon>
        <taxon>Spermatophyta</taxon>
        <taxon>Magnoliopsida</taxon>
        <taxon>eudicotyledons</taxon>
        <taxon>Gunneridae</taxon>
        <taxon>Pentapetalae</taxon>
        <taxon>asterids</taxon>
        <taxon>lamiids</taxon>
        <taxon>Lamiales</taxon>
        <taxon>Orobanchaceae</taxon>
        <taxon>Buchnereae</taxon>
        <taxon>Striga</taxon>
    </lineage>
</organism>
<dbReference type="Pfam" id="PF00501">
    <property type="entry name" value="AMP-binding"/>
    <property type="match status" value="2"/>
</dbReference>
<gene>
    <name evidence="6" type="ORF">SHERM_13985</name>
</gene>
<feature type="domain" description="AMP-dependent synthetase/ligase" evidence="4">
    <location>
        <begin position="220"/>
        <end position="318"/>
    </location>
</feature>
<dbReference type="Gene3D" id="3.30.300.30">
    <property type="match status" value="1"/>
</dbReference>
<dbReference type="InterPro" id="IPR025110">
    <property type="entry name" value="AMP-bd_C"/>
</dbReference>
<evidence type="ECO:0000313" key="7">
    <source>
        <dbReference type="Proteomes" id="UP001153555"/>
    </source>
</evidence>
<dbReference type="Pfam" id="PF13193">
    <property type="entry name" value="AMP-binding_C"/>
    <property type="match status" value="1"/>
</dbReference>
<keyword evidence="7" id="KW-1185">Reference proteome</keyword>
<dbReference type="SUPFAM" id="SSF56801">
    <property type="entry name" value="Acetyl-CoA synthetase-like"/>
    <property type="match status" value="1"/>
</dbReference>
<dbReference type="PANTHER" id="PTHR43859">
    <property type="entry name" value="ACYL-ACTIVATING ENZYME"/>
    <property type="match status" value="1"/>
</dbReference>
<feature type="compositionally biased region" description="Polar residues" evidence="3">
    <location>
        <begin position="52"/>
        <end position="66"/>
    </location>
</feature>
<dbReference type="Proteomes" id="UP001153555">
    <property type="component" value="Unassembled WGS sequence"/>
</dbReference>
<evidence type="ECO:0000256" key="2">
    <source>
        <dbReference type="ARBA" id="ARBA00022598"/>
    </source>
</evidence>
<evidence type="ECO:0000256" key="1">
    <source>
        <dbReference type="ARBA" id="ARBA00006432"/>
    </source>
</evidence>
<dbReference type="InterPro" id="IPR045851">
    <property type="entry name" value="AMP-bd_C_sf"/>
</dbReference>
<dbReference type="PANTHER" id="PTHR43859:SF53">
    <property type="entry name" value="ACYL-ACTIVATING ENZYME 4-RELATED"/>
    <property type="match status" value="1"/>
</dbReference>
<dbReference type="Gene3D" id="3.40.50.12780">
    <property type="entry name" value="N-terminal domain of ligase-like"/>
    <property type="match status" value="1"/>
</dbReference>
<keyword evidence="2" id="KW-0436">Ligase</keyword>
<dbReference type="AlphaFoldDB" id="A0A9N7MT39"/>
<feature type="domain" description="AMP-binding enzyme C-terminal" evidence="5">
    <location>
        <begin position="368"/>
        <end position="444"/>
    </location>
</feature>
<dbReference type="OrthoDB" id="10253115at2759"/>
<feature type="region of interest" description="Disordered" evidence="3">
    <location>
        <begin position="38"/>
        <end position="66"/>
    </location>
</feature>
<dbReference type="EMBL" id="CACSLK010011313">
    <property type="protein sequence ID" value="CAA0813426.1"/>
    <property type="molecule type" value="Genomic_DNA"/>
</dbReference>
<evidence type="ECO:0000259" key="5">
    <source>
        <dbReference type="Pfam" id="PF13193"/>
    </source>
</evidence>
<dbReference type="InterPro" id="IPR042099">
    <property type="entry name" value="ANL_N_sf"/>
</dbReference>
<reference evidence="6" key="1">
    <citation type="submission" date="2019-12" db="EMBL/GenBank/DDBJ databases">
        <authorList>
            <person name="Scholes J."/>
        </authorList>
    </citation>
    <scope>NUCLEOTIDE SEQUENCE</scope>
</reference>
<feature type="compositionally biased region" description="Low complexity" evidence="3">
    <location>
        <begin position="38"/>
        <end position="51"/>
    </location>
</feature>
<sequence length="459" mass="49908">MLTLKQTLPIPRILYSTSRSSQDKPTLITRRRINNSLSSSSSVTVPSPSLSQSNGPTLSLETETAQPKNACPPNLCPLTPIDFLERAALVYGDCPSIVYHDTIRTWSETQARCHRLASSISSLGIERGNVVSVLAPNVPAMCELHFAVPMAGAILNTVNLRLDSRSISNILLHAESKLVFVDSQSASLAREAVSMLPLGPARPVLILIRDKHYENTMPEGAPPPPAVLARIESLGFAVSHGYGLTETGGLVVTCAWKPEWDGLPGEERARMKSRQGVPLAAFSGYDVVDPETGRSMPRDGSTVGEIVLKGGSVMLGYLKDPKGTSGCMKGGWLYTGDVGVVHEDGYLEVKDRSKDVIICGGENMSSVEVEAVLYGHPAVNEAAVVARPSAYWGETPCAFVSLKGEEERPTEKDIRDYCKERLPLYMVPRKVVFKDELPKTSTGKLQKFLLREMAKNFKD</sequence>
<evidence type="ECO:0000256" key="3">
    <source>
        <dbReference type="SAM" id="MobiDB-lite"/>
    </source>
</evidence>
<evidence type="ECO:0000313" key="6">
    <source>
        <dbReference type="EMBL" id="CAA0813426.1"/>
    </source>
</evidence>
<evidence type="ECO:0000259" key="4">
    <source>
        <dbReference type="Pfam" id="PF00501"/>
    </source>
</evidence>